<accession>A0A9E6ZDT3</accession>
<name>T0C7D4_ALIAG</name>
<dbReference type="PANTHER" id="PTHR46797:SF1">
    <property type="entry name" value="METHYLPHOSPHONATE SYNTHASE"/>
    <property type="match status" value="1"/>
</dbReference>
<dbReference type="GO" id="GO:0005829">
    <property type="term" value="C:cytosol"/>
    <property type="evidence" value="ECO:0007669"/>
    <property type="project" value="TreeGrafter"/>
</dbReference>
<protein>
    <submittedName>
        <fullName evidence="2">Helix-turn-helix domain-containing protein</fullName>
    </submittedName>
</protein>
<dbReference type="AlphaFoldDB" id="T0C7D4"/>
<sequence length="140" mass="16055">MNQNFGKRMRSIRLSRHWSQQELSMRCGISTPHISSIERDKRHPSLEYAQRIASALGVPLTSLCDDETTFVVPKMRNSPDELPLPLQNFILNESALPYLEAAQRMSTLPEEDAHFLAKLIELLTQRKRLTDTYQSETSAL</sequence>
<gene>
    <name evidence="2" type="ORF">K1I37_11955</name>
</gene>
<dbReference type="Proteomes" id="UP000829401">
    <property type="component" value="Chromosome"/>
</dbReference>
<dbReference type="PROSITE" id="PS50943">
    <property type="entry name" value="HTH_CROC1"/>
    <property type="match status" value="1"/>
</dbReference>
<accession>T0C7D4</accession>
<proteinExistence type="predicted"/>
<dbReference type="STRING" id="1356854.N007_03375"/>
<dbReference type="PANTHER" id="PTHR46797">
    <property type="entry name" value="HTH-TYPE TRANSCRIPTIONAL REGULATOR"/>
    <property type="match status" value="1"/>
</dbReference>
<dbReference type="eggNOG" id="COG1813">
    <property type="taxonomic scope" value="Bacteria"/>
</dbReference>
<keyword evidence="3" id="KW-1185">Reference proteome</keyword>
<dbReference type="Gene3D" id="1.10.260.40">
    <property type="entry name" value="lambda repressor-like DNA-binding domains"/>
    <property type="match status" value="1"/>
</dbReference>
<dbReference type="GO" id="GO:0003677">
    <property type="term" value="F:DNA binding"/>
    <property type="evidence" value="ECO:0007669"/>
    <property type="project" value="UniProtKB-KW"/>
</dbReference>
<dbReference type="CDD" id="cd00093">
    <property type="entry name" value="HTH_XRE"/>
    <property type="match status" value="1"/>
</dbReference>
<dbReference type="InterPro" id="IPR050807">
    <property type="entry name" value="TransReg_Diox_bact_type"/>
</dbReference>
<evidence type="ECO:0000256" key="1">
    <source>
        <dbReference type="ARBA" id="ARBA00023125"/>
    </source>
</evidence>
<dbReference type="OrthoDB" id="9812495at2"/>
<evidence type="ECO:0000313" key="3">
    <source>
        <dbReference type="Proteomes" id="UP000829401"/>
    </source>
</evidence>
<dbReference type="InterPro" id="IPR001387">
    <property type="entry name" value="Cro/C1-type_HTH"/>
</dbReference>
<organism evidence="2 3">
    <name type="scientific">Alicyclobacillus acidoterrestris (strain ATCC 49025 / DSM 3922 / CIP 106132 / NCIMB 13137 / GD3B)</name>
    <dbReference type="NCBI Taxonomy" id="1356854"/>
    <lineage>
        <taxon>Bacteria</taxon>
        <taxon>Bacillati</taxon>
        <taxon>Bacillota</taxon>
        <taxon>Bacilli</taxon>
        <taxon>Bacillales</taxon>
        <taxon>Alicyclobacillaceae</taxon>
        <taxon>Alicyclobacillus</taxon>
    </lineage>
</organism>
<dbReference type="InterPro" id="IPR010982">
    <property type="entry name" value="Lambda_DNA-bd_dom_sf"/>
</dbReference>
<dbReference type="Pfam" id="PF01381">
    <property type="entry name" value="HTH_3"/>
    <property type="match status" value="1"/>
</dbReference>
<dbReference type="KEGG" id="aaco:K1I37_11955"/>
<dbReference type="GO" id="GO:0003700">
    <property type="term" value="F:DNA-binding transcription factor activity"/>
    <property type="evidence" value="ECO:0007669"/>
    <property type="project" value="TreeGrafter"/>
</dbReference>
<dbReference type="SMART" id="SM00530">
    <property type="entry name" value="HTH_XRE"/>
    <property type="match status" value="1"/>
</dbReference>
<keyword evidence="1" id="KW-0238">DNA-binding</keyword>
<evidence type="ECO:0000313" key="2">
    <source>
        <dbReference type="EMBL" id="UNO47427.1"/>
    </source>
</evidence>
<reference evidence="3" key="1">
    <citation type="journal article" date="2022" name="G3 (Bethesda)">
        <title>Unveiling the complete genome sequence of Alicyclobacillus acidoterrestris DSM 3922T, a taint-producing strain.</title>
        <authorList>
            <person name="Leonardo I.C."/>
            <person name="Barreto Crespo M.T."/>
            <person name="Gaspar F.B."/>
        </authorList>
    </citation>
    <scope>NUCLEOTIDE SEQUENCE [LARGE SCALE GENOMIC DNA]</scope>
    <source>
        <strain evidence="3">DSM 3922</strain>
    </source>
</reference>
<dbReference type="EMBL" id="CP080467">
    <property type="protein sequence ID" value="UNO47427.1"/>
    <property type="molecule type" value="Genomic_DNA"/>
</dbReference>
<dbReference type="RefSeq" id="WP_021295605.1">
    <property type="nucleotide sequence ID" value="NZ_AURB01000101.1"/>
</dbReference>
<dbReference type="SUPFAM" id="SSF47413">
    <property type="entry name" value="lambda repressor-like DNA-binding domains"/>
    <property type="match status" value="1"/>
</dbReference>